<feature type="chain" id="PRO_5039904908" evidence="1">
    <location>
        <begin position="20"/>
        <end position="66"/>
    </location>
</feature>
<evidence type="ECO:0000313" key="3">
    <source>
        <dbReference type="Proteomes" id="UP000215914"/>
    </source>
</evidence>
<feature type="signal peptide" evidence="1">
    <location>
        <begin position="1"/>
        <end position="19"/>
    </location>
</feature>
<comment type="caution">
    <text evidence="2">The sequence shown here is derived from an EMBL/GenBank/DDBJ whole genome shotgun (WGS) entry which is preliminary data.</text>
</comment>
<reference evidence="2" key="1">
    <citation type="journal article" date="2017" name="Nature">
        <title>The sunflower genome provides insights into oil metabolism, flowering and Asterid evolution.</title>
        <authorList>
            <person name="Badouin H."/>
            <person name="Gouzy J."/>
            <person name="Grassa C.J."/>
            <person name="Murat F."/>
            <person name="Staton S.E."/>
            <person name="Cottret L."/>
            <person name="Lelandais-Briere C."/>
            <person name="Owens G.L."/>
            <person name="Carrere S."/>
            <person name="Mayjonade B."/>
            <person name="Legrand L."/>
            <person name="Gill N."/>
            <person name="Kane N.C."/>
            <person name="Bowers J.E."/>
            <person name="Hubner S."/>
            <person name="Bellec A."/>
            <person name="Berard A."/>
            <person name="Berges H."/>
            <person name="Blanchet N."/>
            <person name="Boniface M.C."/>
            <person name="Brunel D."/>
            <person name="Catrice O."/>
            <person name="Chaidir N."/>
            <person name="Claudel C."/>
            <person name="Donnadieu C."/>
            <person name="Faraut T."/>
            <person name="Fievet G."/>
            <person name="Helmstetter N."/>
            <person name="King M."/>
            <person name="Knapp S.J."/>
            <person name="Lai Z."/>
            <person name="Le Paslier M.C."/>
            <person name="Lippi Y."/>
            <person name="Lorenzon L."/>
            <person name="Mandel J.R."/>
            <person name="Marage G."/>
            <person name="Marchand G."/>
            <person name="Marquand E."/>
            <person name="Bret-Mestries E."/>
            <person name="Morien E."/>
            <person name="Nambeesan S."/>
            <person name="Nguyen T."/>
            <person name="Pegot-Espagnet P."/>
            <person name="Pouilly N."/>
            <person name="Raftis F."/>
            <person name="Sallet E."/>
            <person name="Schiex T."/>
            <person name="Thomas J."/>
            <person name="Vandecasteele C."/>
            <person name="Vares D."/>
            <person name="Vear F."/>
            <person name="Vautrin S."/>
            <person name="Crespi M."/>
            <person name="Mangin B."/>
            <person name="Burke J.M."/>
            <person name="Salse J."/>
            <person name="Munos S."/>
            <person name="Vincourt P."/>
            <person name="Rieseberg L.H."/>
            <person name="Langlade N.B."/>
        </authorList>
    </citation>
    <scope>NUCLEOTIDE SEQUENCE</scope>
    <source>
        <tissue evidence="2">Leaves</tissue>
    </source>
</reference>
<reference evidence="2" key="2">
    <citation type="submission" date="2020-06" db="EMBL/GenBank/DDBJ databases">
        <title>Helianthus annuus Genome sequencing and assembly Release 2.</title>
        <authorList>
            <person name="Gouzy J."/>
            <person name="Langlade N."/>
            <person name="Munos S."/>
        </authorList>
    </citation>
    <scope>NUCLEOTIDE SEQUENCE</scope>
    <source>
        <tissue evidence="2">Leaves</tissue>
    </source>
</reference>
<protein>
    <submittedName>
        <fullName evidence="2">Uncharacterized protein</fullName>
    </submittedName>
</protein>
<keyword evidence="1" id="KW-0732">Signal</keyword>
<sequence length="66" mass="7527">MPLICLIYLYLSFINLSNPQLSHETHPLTYLFSLSLKSDHWNSVSDDILVRQTPTSITPHSPGYPL</sequence>
<dbReference type="Gramene" id="mRNA:HanXRQr2_Chr04g0184001">
    <property type="protein sequence ID" value="CDS:HanXRQr2_Chr04g0184001.1"/>
    <property type="gene ID" value="HanXRQr2_Chr04g0184001"/>
</dbReference>
<organism evidence="2 3">
    <name type="scientific">Helianthus annuus</name>
    <name type="common">Common sunflower</name>
    <dbReference type="NCBI Taxonomy" id="4232"/>
    <lineage>
        <taxon>Eukaryota</taxon>
        <taxon>Viridiplantae</taxon>
        <taxon>Streptophyta</taxon>
        <taxon>Embryophyta</taxon>
        <taxon>Tracheophyta</taxon>
        <taxon>Spermatophyta</taxon>
        <taxon>Magnoliopsida</taxon>
        <taxon>eudicotyledons</taxon>
        <taxon>Gunneridae</taxon>
        <taxon>Pentapetalae</taxon>
        <taxon>asterids</taxon>
        <taxon>campanulids</taxon>
        <taxon>Asterales</taxon>
        <taxon>Asteraceae</taxon>
        <taxon>Asteroideae</taxon>
        <taxon>Heliantheae alliance</taxon>
        <taxon>Heliantheae</taxon>
        <taxon>Helianthus</taxon>
    </lineage>
</organism>
<dbReference type="Proteomes" id="UP000215914">
    <property type="component" value="Unassembled WGS sequence"/>
</dbReference>
<dbReference type="EMBL" id="MNCJ02000319">
    <property type="protein sequence ID" value="KAF5811665.1"/>
    <property type="molecule type" value="Genomic_DNA"/>
</dbReference>
<evidence type="ECO:0000256" key="1">
    <source>
        <dbReference type="SAM" id="SignalP"/>
    </source>
</evidence>
<keyword evidence="3" id="KW-1185">Reference proteome</keyword>
<accession>A0A9K3JAK2</accession>
<proteinExistence type="predicted"/>
<name>A0A9K3JAK2_HELAN</name>
<dbReference type="AlphaFoldDB" id="A0A9K3JAK2"/>
<evidence type="ECO:0000313" key="2">
    <source>
        <dbReference type="EMBL" id="KAF5811665.1"/>
    </source>
</evidence>
<gene>
    <name evidence="2" type="ORF">HanXRQr2_Chr04g0184001</name>
</gene>